<protein>
    <submittedName>
        <fullName evidence="1">Uncharacterized protein</fullName>
    </submittedName>
</protein>
<dbReference type="Proteomes" id="UP000636960">
    <property type="component" value="Unassembled WGS sequence"/>
</dbReference>
<reference evidence="1" key="1">
    <citation type="submission" date="2021-01" db="EMBL/GenBank/DDBJ databases">
        <title>Whole genome shotgun sequence of Actinoplanes rishiriensis NBRC 108556.</title>
        <authorList>
            <person name="Komaki H."/>
            <person name="Tamura T."/>
        </authorList>
    </citation>
    <scope>NUCLEOTIDE SEQUENCE</scope>
    <source>
        <strain evidence="1">NBRC 108556</strain>
    </source>
</reference>
<dbReference type="AlphaFoldDB" id="A0A919K4K9"/>
<organism evidence="1 2">
    <name type="scientific">Paractinoplanes rishiriensis</name>
    <dbReference type="NCBI Taxonomy" id="1050105"/>
    <lineage>
        <taxon>Bacteria</taxon>
        <taxon>Bacillati</taxon>
        <taxon>Actinomycetota</taxon>
        <taxon>Actinomycetes</taxon>
        <taxon>Micromonosporales</taxon>
        <taxon>Micromonosporaceae</taxon>
        <taxon>Paractinoplanes</taxon>
    </lineage>
</organism>
<comment type="caution">
    <text evidence="1">The sequence shown here is derived from an EMBL/GenBank/DDBJ whole genome shotgun (WGS) entry which is preliminary data.</text>
</comment>
<dbReference type="EMBL" id="BOMV01000070">
    <property type="protein sequence ID" value="GIE99197.1"/>
    <property type="molecule type" value="Genomic_DNA"/>
</dbReference>
<name>A0A919K4K9_9ACTN</name>
<accession>A0A919K4K9</accession>
<evidence type="ECO:0000313" key="1">
    <source>
        <dbReference type="EMBL" id="GIE99197.1"/>
    </source>
</evidence>
<sequence>MLVGVRKRRLIAPIAVLVLVLLVAGVAVVYPSVTAVACPQCYGLTEVADNLYAERGADRQRLAGLAADAHQRVAAFYGGRVTSPRLLACETRECYDRIGGGGERGLAVLNRAVLLSPRGLDPVIAAHEMSHVELHERAGDHRVPQWFDEGLAVVVADDLRYLKPAGSADRCLISSDEPLPETLADWLAAEGGDRMYALAACRVSRWIGTRTGPQAVADLLTDLEEVGTVPNP</sequence>
<gene>
    <name evidence="1" type="ORF">Ari01nite_66620</name>
</gene>
<evidence type="ECO:0000313" key="2">
    <source>
        <dbReference type="Proteomes" id="UP000636960"/>
    </source>
</evidence>
<proteinExistence type="predicted"/>
<keyword evidence="2" id="KW-1185">Reference proteome</keyword>